<organism evidence="1 2">
    <name type="scientific">Paramecium sonneborni</name>
    <dbReference type="NCBI Taxonomy" id="65129"/>
    <lineage>
        <taxon>Eukaryota</taxon>
        <taxon>Sar</taxon>
        <taxon>Alveolata</taxon>
        <taxon>Ciliophora</taxon>
        <taxon>Intramacronucleata</taxon>
        <taxon>Oligohymenophorea</taxon>
        <taxon>Peniculida</taxon>
        <taxon>Parameciidae</taxon>
        <taxon>Paramecium</taxon>
    </lineage>
</organism>
<protein>
    <submittedName>
        <fullName evidence="1">Uncharacterized protein</fullName>
    </submittedName>
</protein>
<dbReference type="AlphaFoldDB" id="A0A8S1RGM3"/>
<proteinExistence type="predicted"/>
<evidence type="ECO:0000313" key="2">
    <source>
        <dbReference type="Proteomes" id="UP000692954"/>
    </source>
</evidence>
<keyword evidence="2" id="KW-1185">Reference proteome</keyword>
<dbReference type="OrthoDB" id="305248at2759"/>
<dbReference type="Proteomes" id="UP000692954">
    <property type="component" value="Unassembled WGS sequence"/>
</dbReference>
<dbReference type="EMBL" id="CAJJDN010000171">
    <property type="protein sequence ID" value="CAD8126847.1"/>
    <property type="molecule type" value="Genomic_DNA"/>
</dbReference>
<sequence>MKQGEQSLLKLRPYKKVPQDKKKQLVELVFQKEWKIKQASLFLCINYATAKNIILKFRKTTIRKKTLQLPESKRCHYKLIEQSKSIVKVITSKGGLQIYDSSPQKS</sequence>
<accession>A0A8S1RGM3</accession>
<name>A0A8S1RGM3_9CILI</name>
<reference evidence="1" key="1">
    <citation type="submission" date="2021-01" db="EMBL/GenBank/DDBJ databases">
        <authorList>
            <consortium name="Genoscope - CEA"/>
            <person name="William W."/>
        </authorList>
    </citation>
    <scope>NUCLEOTIDE SEQUENCE</scope>
</reference>
<gene>
    <name evidence="1" type="ORF">PSON_ATCC_30995.1.T1710026</name>
</gene>
<evidence type="ECO:0000313" key="1">
    <source>
        <dbReference type="EMBL" id="CAD8126847.1"/>
    </source>
</evidence>
<comment type="caution">
    <text evidence="1">The sequence shown here is derived from an EMBL/GenBank/DDBJ whole genome shotgun (WGS) entry which is preliminary data.</text>
</comment>